<dbReference type="PROSITE" id="PS50096">
    <property type="entry name" value="IQ"/>
    <property type="match status" value="1"/>
</dbReference>
<evidence type="ECO:0000313" key="3">
    <source>
        <dbReference type="Proteomes" id="UP001642464"/>
    </source>
</evidence>
<evidence type="ECO:0000313" key="2">
    <source>
        <dbReference type="EMBL" id="CAK9036166.1"/>
    </source>
</evidence>
<dbReference type="EMBL" id="CAXAMM010015369">
    <property type="protein sequence ID" value="CAK9036166.1"/>
    <property type="molecule type" value="Genomic_DNA"/>
</dbReference>
<protein>
    <submittedName>
        <fullName evidence="2">Uncharacterized protein</fullName>
    </submittedName>
</protein>
<keyword evidence="3" id="KW-1185">Reference proteome</keyword>
<feature type="non-terminal residue" evidence="2">
    <location>
        <position position="1"/>
    </location>
</feature>
<comment type="caution">
    <text evidence="2">The sequence shown here is derived from an EMBL/GenBank/DDBJ whole genome shotgun (WGS) entry which is preliminary data.</text>
</comment>
<accession>A0ABP0LAK0</accession>
<sequence length="119" mass="13276">FKPPELGPRAAEGNASMAEGETGEEVRASKPGPELTPEQEEALKKIQAAQRGLELRKADAETAETAETKLTPQLPTAPPPGEENARGLRRRQKRQLLRKARMYRLSYDFQKKKLIDPLT</sequence>
<reference evidence="2 3" key="1">
    <citation type="submission" date="2024-02" db="EMBL/GenBank/DDBJ databases">
        <authorList>
            <person name="Chen Y."/>
            <person name="Shah S."/>
            <person name="Dougan E. K."/>
            <person name="Thang M."/>
            <person name="Chan C."/>
        </authorList>
    </citation>
    <scope>NUCLEOTIDE SEQUENCE [LARGE SCALE GENOMIC DNA]</scope>
</reference>
<gene>
    <name evidence="2" type="ORF">SCF082_LOCUS21620</name>
</gene>
<organism evidence="2 3">
    <name type="scientific">Durusdinium trenchii</name>
    <dbReference type="NCBI Taxonomy" id="1381693"/>
    <lineage>
        <taxon>Eukaryota</taxon>
        <taxon>Sar</taxon>
        <taxon>Alveolata</taxon>
        <taxon>Dinophyceae</taxon>
        <taxon>Suessiales</taxon>
        <taxon>Symbiodiniaceae</taxon>
        <taxon>Durusdinium</taxon>
    </lineage>
</organism>
<name>A0ABP0LAK0_9DINO</name>
<feature type="region of interest" description="Disordered" evidence="1">
    <location>
        <begin position="1"/>
        <end position="92"/>
    </location>
</feature>
<evidence type="ECO:0000256" key="1">
    <source>
        <dbReference type="SAM" id="MobiDB-lite"/>
    </source>
</evidence>
<dbReference type="Proteomes" id="UP001642464">
    <property type="component" value="Unassembled WGS sequence"/>
</dbReference>
<proteinExistence type="predicted"/>